<dbReference type="InterPro" id="IPR012337">
    <property type="entry name" value="RNaseH-like_sf"/>
</dbReference>
<dbReference type="EMBL" id="MDYN01000471">
    <property type="protein sequence ID" value="OQD63304.1"/>
    <property type="molecule type" value="Genomic_DNA"/>
</dbReference>
<evidence type="ECO:0000313" key="2">
    <source>
        <dbReference type="EMBL" id="OQD63304.1"/>
    </source>
</evidence>
<proteinExistence type="predicted"/>
<dbReference type="Pfam" id="PF05699">
    <property type="entry name" value="Dimer_Tnp_hAT"/>
    <property type="match status" value="1"/>
</dbReference>
<reference evidence="3" key="1">
    <citation type="journal article" date="2017" name="Nat. Microbiol.">
        <title>Global analysis of biosynthetic gene clusters reveals vast potential of secondary metabolite production in Penicillium species.</title>
        <authorList>
            <person name="Nielsen J.C."/>
            <person name="Grijseels S."/>
            <person name="Prigent S."/>
            <person name="Ji B."/>
            <person name="Dainat J."/>
            <person name="Nielsen K.F."/>
            <person name="Frisvad J.C."/>
            <person name="Workman M."/>
            <person name="Nielsen J."/>
        </authorList>
    </citation>
    <scope>NUCLEOTIDE SEQUENCE [LARGE SCALE GENOMIC DNA]</scope>
    <source>
        <strain evidence="3">IBT 31811</strain>
    </source>
</reference>
<dbReference type="InterPro" id="IPR008906">
    <property type="entry name" value="HATC_C_dom"/>
</dbReference>
<gene>
    <name evidence="2" type="ORF">PENANT_c471G08992</name>
</gene>
<evidence type="ECO:0000259" key="1">
    <source>
        <dbReference type="Pfam" id="PF05699"/>
    </source>
</evidence>
<feature type="non-terminal residue" evidence="2">
    <location>
        <position position="1"/>
    </location>
</feature>
<dbReference type="GO" id="GO:0046983">
    <property type="term" value="F:protein dimerization activity"/>
    <property type="evidence" value="ECO:0007669"/>
    <property type="project" value="InterPro"/>
</dbReference>
<comment type="caution">
    <text evidence="2">The sequence shown here is derived from an EMBL/GenBank/DDBJ whole genome shotgun (WGS) entry which is preliminary data.</text>
</comment>
<organism evidence="2 3">
    <name type="scientific">Penicillium antarcticum</name>
    <dbReference type="NCBI Taxonomy" id="416450"/>
    <lineage>
        <taxon>Eukaryota</taxon>
        <taxon>Fungi</taxon>
        <taxon>Dikarya</taxon>
        <taxon>Ascomycota</taxon>
        <taxon>Pezizomycotina</taxon>
        <taxon>Eurotiomycetes</taxon>
        <taxon>Eurotiomycetidae</taxon>
        <taxon>Eurotiales</taxon>
        <taxon>Aspergillaceae</taxon>
        <taxon>Penicillium</taxon>
    </lineage>
</organism>
<dbReference type="STRING" id="416450.A0A1V6NEZ8"/>
<dbReference type="SUPFAM" id="SSF53098">
    <property type="entry name" value="Ribonuclease H-like"/>
    <property type="match status" value="1"/>
</dbReference>
<keyword evidence="3" id="KW-1185">Reference proteome</keyword>
<protein>
    <recommendedName>
        <fullName evidence="1">HAT C-terminal dimerisation domain-containing protein</fullName>
    </recommendedName>
</protein>
<name>A0A1V6NEZ8_9EURO</name>
<dbReference type="Proteomes" id="UP000191672">
    <property type="component" value="Unassembled WGS sequence"/>
</dbReference>
<sequence length="148" mass="17240">HNASANPIYIAPLIFWRENQARFLAIAALARDILLFPAIGAGVERLFNTTRDICHYRRGRIKSSTIEDLMIFLCTSRFNIEEEEARVLEKFFSYNEIEAAKEEKDKKLNEIEIEPISDTKEQETTIDEEIEVDKVLLATFEEQTRRKS</sequence>
<feature type="domain" description="HAT C-terminal dimerisation" evidence="1">
    <location>
        <begin position="11"/>
        <end position="71"/>
    </location>
</feature>
<dbReference type="AlphaFoldDB" id="A0A1V6NEZ8"/>
<accession>A0A1V6NEZ8</accession>
<evidence type="ECO:0000313" key="3">
    <source>
        <dbReference type="Proteomes" id="UP000191672"/>
    </source>
</evidence>